<dbReference type="PANTHER" id="PTHR12663:SF0">
    <property type="entry name" value="PRECOCIOUS DISSOCIATION OF SISTERS 5, ISOFORM A"/>
    <property type="match status" value="1"/>
</dbReference>
<keyword evidence="2" id="KW-0539">Nucleus</keyword>
<dbReference type="EMBL" id="JALJOV010000022">
    <property type="protein sequence ID" value="KAK9868570.1"/>
    <property type="molecule type" value="Genomic_DNA"/>
</dbReference>
<dbReference type="CDD" id="cd20404">
    <property type="entry name" value="Tudor_Agenet_AtEML-like"/>
    <property type="match status" value="1"/>
</dbReference>
<reference evidence="5 6" key="1">
    <citation type="journal article" date="2024" name="Nat. Commun.">
        <title>Phylogenomics reveals the evolutionary origins of lichenization in chlorophyte algae.</title>
        <authorList>
            <person name="Puginier C."/>
            <person name="Libourel C."/>
            <person name="Otte J."/>
            <person name="Skaloud P."/>
            <person name="Haon M."/>
            <person name="Grisel S."/>
            <person name="Petersen M."/>
            <person name="Berrin J.G."/>
            <person name="Delaux P.M."/>
            <person name="Dal Grande F."/>
            <person name="Keller J."/>
        </authorList>
    </citation>
    <scope>NUCLEOTIDE SEQUENCE [LARGE SCALE GENOMIC DNA]</scope>
    <source>
        <strain evidence="5 6">SAG 2523</strain>
    </source>
</reference>
<dbReference type="PANTHER" id="PTHR12663">
    <property type="entry name" value="ANDROGEN INDUCED INHIBITOR OF PROLIFERATION AS3 / PDS5-RELATED"/>
    <property type="match status" value="1"/>
</dbReference>
<evidence type="ECO:0000259" key="4">
    <source>
        <dbReference type="PROSITE" id="PS51011"/>
    </source>
</evidence>
<evidence type="ECO:0000313" key="5">
    <source>
        <dbReference type="EMBL" id="KAK9868570.1"/>
    </source>
</evidence>
<accession>A0AAW1TGB6</accession>
<feature type="domain" description="ARID" evidence="4">
    <location>
        <begin position="7"/>
        <end position="100"/>
    </location>
</feature>
<feature type="region of interest" description="Disordered" evidence="3">
    <location>
        <begin position="492"/>
        <end position="607"/>
    </location>
</feature>
<dbReference type="InterPro" id="IPR039776">
    <property type="entry name" value="Pds5"/>
</dbReference>
<sequence>MDLQEEAAGRQQFAETLRKVAGDQGRPAMLKPASVGNKPVDLFLLWRVVEGAGGYQKIREGKLWNAVCRVFNPDRRVTNGSYLMRNIWELHIGPLIEVRSATSLDLSMSGSGGPDREWRLSSSEKIKLAQNGIKRVRVSGGHEERSACNLAKNVTAEDVIGQLLNVWWPLDQTWYTGIVKSYTSSTGEHTIEYTDGDIEQLNLSQEIWHVANPSQGAATSLPSPARVMQKEPSGPSRACAPLISHGRGMPTHVAPGNGAAGASGAGSQHHESTDGDGPVRGRRGRSSNLASSSRGRGGRTSDVLPARKPGPPVLGPGSAMHHPQRHAHNPGDPSLPDGEELSGAQPAAAQHTVPPIHGKGPSWAPQAHPSSQYVGHCDPLSPDTELRELHGQSEDDGLDKPEMLMGMPTIPAAVDGFGPHTGSEWGADRRHDDSSDEESLGLPPGFTKGHIRRAAHQIAAAASKGLGGQSCAFTGPETGPILAGGDLPQCRENCSPSSSALSLEQGFQNSPCDESEAQNGQPGTAWDDWKTDPGKGAGMGKEHLLRGPTPHPSVLPSLTSQPQSGPCQARSTSDDPYASQIADKGPPGGLPSLEQPSSPSSWLAEPARRSPAWDQWVQQPLVEGLEAGIGKEDVRPVEITQGSNGSSHQLRVWRTADEAGFEVCCLLPGLTIQDIRVKAWPHGRLRISGEASNSMAAAKWGIAPVDLDIKFGRPLEMGTIQAMMTHSGQLYVYAGCVLPSEPADMDWDAI</sequence>
<evidence type="ECO:0000256" key="2">
    <source>
        <dbReference type="ARBA" id="ARBA00023242"/>
    </source>
</evidence>
<gene>
    <name evidence="5" type="ORF">WJX84_004236</name>
</gene>
<evidence type="ECO:0000256" key="3">
    <source>
        <dbReference type="SAM" id="MobiDB-lite"/>
    </source>
</evidence>
<dbReference type="SMART" id="SM01014">
    <property type="entry name" value="ARID"/>
    <property type="match status" value="1"/>
</dbReference>
<dbReference type="GO" id="GO:0003677">
    <property type="term" value="F:DNA binding"/>
    <property type="evidence" value="ECO:0007669"/>
    <property type="project" value="InterPro"/>
</dbReference>
<feature type="compositionally biased region" description="Basic and acidic residues" evidence="3">
    <location>
        <begin position="384"/>
        <end position="402"/>
    </location>
</feature>
<feature type="compositionally biased region" description="Polar residues" evidence="3">
    <location>
        <begin position="556"/>
        <end position="571"/>
    </location>
</feature>
<comment type="subcellular location">
    <subcellularLocation>
        <location evidence="1">Nucleus</location>
    </subcellularLocation>
</comment>
<dbReference type="GO" id="GO:0005634">
    <property type="term" value="C:nucleus"/>
    <property type="evidence" value="ECO:0007669"/>
    <property type="project" value="UniProtKB-SubCell"/>
</dbReference>
<dbReference type="GO" id="GO:0006281">
    <property type="term" value="P:DNA repair"/>
    <property type="evidence" value="ECO:0007669"/>
    <property type="project" value="TreeGrafter"/>
</dbReference>
<organism evidence="5 6">
    <name type="scientific">Apatococcus fuscideae</name>
    <dbReference type="NCBI Taxonomy" id="2026836"/>
    <lineage>
        <taxon>Eukaryota</taxon>
        <taxon>Viridiplantae</taxon>
        <taxon>Chlorophyta</taxon>
        <taxon>core chlorophytes</taxon>
        <taxon>Trebouxiophyceae</taxon>
        <taxon>Chlorellales</taxon>
        <taxon>Chlorellaceae</taxon>
        <taxon>Apatococcus</taxon>
    </lineage>
</organism>
<feature type="compositionally biased region" description="Basic and acidic residues" evidence="3">
    <location>
        <begin position="268"/>
        <end position="279"/>
    </location>
</feature>
<name>A0AAW1TGB6_9CHLO</name>
<dbReference type="Proteomes" id="UP001485043">
    <property type="component" value="Unassembled WGS sequence"/>
</dbReference>
<feature type="region of interest" description="Disordered" evidence="3">
    <location>
        <begin position="215"/>
        <end position="448"/>
    </location>
</feature>
<comment type="caution">
    <text evidence="5">The sequence shown here is derived from an EMBL/GenBank/DDBJ whole genome shotgun (WGS) entry which is preliminary data.</text>
</comment>
<evidence type="ECO:0000256" key="1">
    <source>
        <dbReference type="ARBA" id="ARBA00004123"/>
    </source>
</evidence>
<dbReference type="GO" id="GO:0000785">
    <property type="term" value="C:chromatin"/>
    <property type="evidence" value="ECO:0007669"/>
    <property type="project" value="TreeGrafter"/>
</dbReference>
<dbReference type="SMART" id="SM00501">
    <property type="entry name" value="BRIGHT"/>
    <property type="match status" value="1"/>
</dbReference>
<feature type="compositionally biased region" description="Polar residues" evidence="3">
    <location>
        <begin position="492"/>
        <end position="522"/>
    </location>
</feature>
<evidence type="ECO:0000313" key="6">
    <source>
        <dbReference type="Proteomes" id="UP001485043"/>
    </source>
</evidence>
<dbReference type="SUPFAM" id="SSF46774">
    <property type="entry name" value="ARID-like"/>
    <property type="match status" value="1"/>
</dbReference>
<dbReference type="Pfam" id="PF01388">
    <property type="entry name" value="ARID"/>
    <property type="match status" value="1"/>
</dbReference>
<dbReference type="InterPro" id="IPR036431">
    <property type="entry name" value="ARID_dom_sf"/>
</dbReference>
<keyword evidence="6" id="KW-1185">Reference proteome</keyword>
<dbReference type="PROSITE" id="PS51011">
    <property type="entry name" value="ARID"/>
    <property type="match status" value="1"/>
</dbReference>
<protein>
    <recommendedName>
        <fullName evidence="4">ARID domain-containing protein</fullName>
    </recommendedName>
</protein>
<dbReference type="Gene3D" id="2.30.30.140">
    <property type="match status" value="1"/>
</dbReference>
<dbReference type="Gene3D" id="1.10.150.60">
    <property type="entry name" value="ARID DNA-binding domain"/>
    <property type="match status" value="1"/>
</dbReference>
<proteinExistence type="predicted"/>
<feature type="compositionally biased region" description="Low complexity" evidence="3">
    <location>
        <begin position="590"/>
        <end position="603"/>
    </location>
</feature>
<dbReference type="CDD" id="cd16100">
    <property type="entry name" value="ARID"/>
    <property type="match status" value="1"/>
</dbReference>
<dbReference type="AlphaFoldDB" id="A0AAW1TGB6"/>
<dbReference type="GO" id="GO:0007064">
    <property type="term" value="P:mitotic sister chromatid cohesion"/>
    <property type="evidence" value="ECO:0007669"/>
    <property type="project" value="InterPro"/>
</dbReference>
<dbReference type="InterPro" id="IPR001606">
    <property type="entry name" value="ARID_dom"/>
</dbReference>